<evidence type="ECO:0000313" key="4">
    <source>
        <dbReference type="Proteomes" id="UP000319514"/>
    </source>
</evidence>
<feature type="domain" description="FMN-binding" evidence="2">
    <location>
        <begin position="107"/>
        <end position="185"/>
    </location>
</feature>
<dbReference type="Gene3D" id="3.90.1010.20">
    <property type="match status" value="1"/>
</dbReference>
<feature type="compositionally biased region" description="Low complexity" evidence="1">
    <location>
        <begin position="72"/>
        <end position="102"/>
    </location>
</feature>
<dbReference type="InterPro" id="IPR007329">
    <property type="entry name" value="FMN-bd"/>
</dbReference>
<name>A0A542ZL64_9MICO</name>
<evidence type="ECO:0000259" key="2">
    <source>
        <dbReference type="SMART" id="SM00900"/>
    </source>
</evidence>
<feature type="compositionally biased region" description="Low complexity" evidence="1">
    <location>
        <begin position="41"/>
        <end position="57"/>
    </location>
</feature>
<evidence type="ECO:0000313" key="3">
    <source>
        <dbReference type="EMBL" id="TQL61092.1"/>
    </source>
</evidence>
<dbReference type="AlphaFoldDB" id="A0A542ZL64"/>
<dbReference type="RefSeq" id="WP_141788919.1">
    <property type="nucleotide sequence ID" value="NZ_BAAAKX010000001.1"/>
</dbReference>
<sequence>MRRIITALLSTITILVLLFSYRTSTNSGTPTASAAVGAALPQTSSSSTQTPSPTTTSGTGGGGDDSGGEDGSSGTVTTPAPKATTTTPSTGSGSRTSGTFTGDPAATRWGTVQIQISVSNGKITQVTPVQYPQDNPRDAEINGYALPVLGQEAISAQSARIDMVSGATVTSGGYIQSLQSAIDKAHL</sequence>
<keyword evidence="4" id="KW-1185">Reference proteome</keyword>
<feature type="region of interest" description="Disordered" evidence="1">
    <location>
        <begin position="28"/>
        <end position="106"/>
    </location>
</feature>
<dbReference type="Proteomes" id="UP000319514">
    <property type="component" value="Unassembled WGS sequence"/>
</dbReference>
<accession>A0A542ZL64</accession>
<dbReference type="GO" id="GO:0016020">
    <property type="term" value="C:membrane"/>
    <property type="evidence" value="ECO:0007669"/>
    <property type="project" value="InterPro"/>
</dbReference>
<reference evidence="3 4" key="1">
    <citation type="submission" date="2019-06" db="EMBL/GenBank/DDBJ databases">
        <title>Sequencing the genomes of 1000 actinobacteria strains.</title>
        <authorList>
            <person name="Klenk H.-P."/>
        </authorList>
    </citation>
    <scope>NUCLEOTIDE SEQUENCE [LARGE SCALE GENOMIC DNA]</scope>
    <source>
        <strain evidence="3 4">DSM 18082</strain>
    </source>
</reference>
<dbReference type="EMBL" id="VFOQ01000001">
    <property type="protein sequence ID" value="TQL61092.1"/>
    <property type="molecule type" value="Genomic_DNA"/>
</dbReference>
<dbReference type="SMART" id="SM00900">
    <property type="entry name" value="FMN_bind"/>
    <property type="match status" value="1"/>
</dbReference>
<organism evidence="3 4">
    <name type="scientific">Oryzihumus leptocrescens</name>
    <dbReference type="NCBI Taxonomy" id="297536"/>
    <lineage>
        <taxon>Bacteria</taxon>
        <taxon>Bacillati</taxon>
        <taxon>Actinomycetota</taxon>
        <taxon>Actinomycetes</taxon>
        <taxon>Micrococcales</taxon>
        <taxon>Intrasporangiaceae</taxon>
        <taxon>Oryzihumus</taxon>
    </lineage>
</organism>
<feature type="compositionally biased region" description="Gly residues" evidence="1">
    <location>
        <begin position="58"/>
        <end position="71"/>
    </location>
</feature>
<dbReference type="GO" id="GO:0010181">
    <property type="term" value="F:FMN binding"/>
    <property type="evidence" value="ECO:0007669"/>
    <property type="project" value="InterPro"/>
</dbReference>
<evidence type="ECO:0000256" key="1">
    <source>
        <dbReference type="SAM" id="MobiDB-lite"/>
    </source>
</evidence>
<gene>
    <name evidence="3" type="ORF">FB474_2497</name>
</gene>
<comment type="caution">
    <text evidence="3">The sequence shown here is derived from an EMBL/GenBank/DDBJ whole genome shotgun (WGS) entry which is preliminary data.</text>
</comment>
<dbReference type="OrthoDB" id="8099475at2"/>
<proteinExistence type="predicted"/>
<dbReference type="Pfam" id="PF04205">
    <property type="entry name" value="FMN_bind"/>
    <property type="match status" value="1"/>
</dbReference>
<protein>
    <submittedName>
        <fullName evidence="3">Uncharacterized protein with FMN-binding domain</fullName>
    </submittedName>
</protein>